<reference evidence="7 8" key="1">
    <citation type="submission" date="2024-05" db="EMBL/GenBank/DDBJ databases">
        <authorList>
            <person name="Zhao H."/>
            <person name="Xu Y."/>
            <person name="Lin S."/>
            <person name="Spain J.C."/>
            <person name="Zhou N.-Y."/>
        </authorList>
    </citation>
    <scope>NUCLEOTIDE SEQUENCE [LARGE SCALE GENOMIC DNA]</scope>
    <source>
        <strain evidence="7 8">NEAU-NG30</strain>
    </source>
</reference>
<organism evidence="7 8">
    <name type="scientific">Amycolatopsis melonis</name>
    <dbReference type="NCBI Taxonomy" id="3156488"/>
    <lineage>
        <taxon>Bacteria</taxon>
        <taxon>Bacillati</taxon>
        <taxon>Actinomycetota</taxon>
        <taxon>Actinomycetes</taxon>
        <taxon>Pseudonocardiales</taxon>
        <taxon>Pseudonocardiaceae</taxon>
        <taxon>Amycolatopsis</taxon>
    </lineage>
</organism>
<dbReference type="InterPro" id="IPR025734">
    <property type="entry name" value="EspG"/>
</dbReference>
<feature type="compositionally biased region" description="Basic and acidic residues" evidence="5">
    <location>
        <begin position="153"/>
        <end position="167"/>
    </location>
</feature>
<name>A0ABV0LMW4_9PSEU</name>
<keyword evidence="3" id="KW-0963">Cytoplasm</keyword>
<evidence type="ECO:0000256" key="4">
    <source>
        <dbReference type="ARBA" id="ARBA00023186"/>
    </source>
</evidence>
<evidence type="ECO:0000256" key="1">
    <source>
        <dbReference type="ARBA" id="ARBA00004496"/>
    </source>
</evidence>
<evidence type="ECO:0000256" key="3">
    <source>
        <dbReference type="ARBA" id="ARBA00022490"/>
    </source>
</evidence>
<keyword evidence="8" id="KW-1185">Reference proteome</keyword>
<proteinExistence type="inferred from homology"/>
<dbReference type="RefSeq" id="WP_348949621.1">
    <property type="nucleotide sequence ID" value="NZ_JBDZYD010000003.1"/>
</dbReference>
<evidence type="ECO:0000313" key="6">
    <source>
        <dbReference type="EMBL" id="MEQ0559523.1"/>
    </source>
</evidence>
<sequence length="265" mass="29025">MLDQPTKFTIPTLLNLIKRRGGEAHQTFAETPTFYDETAERLLDKQVNDVLTEAGLLGPRGMDRDLLAVLESLSHPQLEYYGWFDGEFEDGSPAKFSALSGSGSGGGFALIRVSGDDTVVLQRQRSDQVLPTFLDMIPAGRPASGQPLVTSKSEYESGRAATAEDDRQSIMQKAPGRHEQLSPLKEIQRIMGLPRTGAGTLYVAGRRGPGTRRQRCPRPLNFVDTAEGRWLMEERPGRGDSLVVFTPGTPQAIGERLRNAQSALT</sequence>
<evidence type="ECO:0000313" key="7">
    <source>
        <dbReference type="EMBL" id="MEQ0562853.1"/>
    </source>
</evidence>
<dbReference type="EMBL" id="JBDZYD010000010">
    <property type="protein sequence ID" value="MEQ0562853.1"/>
    <property type="molecule type" value="Genomic_DNA"/>
</dbReference>
<dbReference type="EMBL" id="JBDZYD010000003">
    <property type="protein sequence ID" value="MEQ0559523.1"/>
    <property type="molecule type" value="Genomic_DNA"/>
</dbReference>
<gene>
    <name evidence="6" type="ORF">ABJI51_10615</name>
    <name evidence="7" type="ORF">ABJI51_27560</name>
</gene>
<dbReference type="Proteomes" id="UP001440984">
    <property type="component" value="Unassembled WGS sequence"/>
</dbReference>
<evidence type="ECO:0000313" key="8">
    <source>
        <dbReference type="Proteomes" id="UP001440984"/>
    </source>
</evidence>
<protein>
    <submittedName>
        <fullName evidence="7">ESX secretion-associated protein EspG</fullName>
    </submittedName>
</protein>
<evidence type="ECO:0000256" key="2">
    <source>
        <dbReference type="ARBA" id="ARBA00006411"/>
    </source>
</evidence>
<accession>A0ABV0LMW4</accession>
<comment type="similarity">
    <text evidence="2">Belongs to the EspG family.</text>
</comment>
<keyword evidence="4" id="KW-0143">Chaperone</keyword>
<comment type="subcellular location">
    <subcellularLocation>
        <location evidence="1">Cytoplasm</location>
    </subcellularLocation>
</comment>
<comment type="caution">
    <text evidence="7">The sequence shown here is derived from an EMBL/GenBank/DDBJ whole genome shotgun (WGS) entry which is preliminary data.</text>
</comment>
<dbReference type="Pfam" id="PF14011">
    <property type="entry name" value="ESX-1_EspG"/>
    <property type="match status" value="1"/>
</dbReference>
<feature type="region of interest" description="Disordered" evidence="5">
    <location>
        <begin position="141"/>
        <end position="167"/>
    </location>
</feature>
<evidence type="ECO:0000256" key="5">
    <source>
        <dbReference type="SAM" id="MobiDB-lite"/>
    </source>
</evidence>